<dbReference type="Pfam" id="PF19577">
    <property type="entry name" value="DcaP"/>
    <property type="match status" value="1"/>
</dbReference>
<protein>
    <submittedName>
        <fullName evidence="3">DcaP-like protein</fullName>
    </submittedName>
</protein>
<name>A0A8H2K498_ACIRA</name>
<evidence type="ECO:0000256" key="1">
    <source>
        <dbReference type="SAM" id="MobiDB-lite"/>
    </source>
</evidence>
<feature type="chain" id="PRO_5034469750" evidence="2">
    <location>
        <begin position="30"/>
        <end position="451"/>
    </location>
</feature>
<reference evidence="3 4" key="1">
    <citation type="submission" date="2019-06" db="EMBL/GenBank/DDBJ databases">
        <title>Genome of Acinetobacter radioresistens APH1, a phenol degrading strain.</title>
        <authorList>
            <person name="Liu Y."/>
        </authorList>
    </citation>
    <scope>NUCLEOTIDE SEQUENCE [LARGE SCALE GENOMIC DNA]</scope>
    <source>
        <strain evidence="3 4">APH1</strain>
    </source>
</reference>
<dbReference type="AlphaFoldDB" id="A0A8H2K498"/>
<proteinExistence type="predicted"/>
<evidence type="ECO:0000256" key="2">
    <source>
        <dbReference type="SAM" id="SignalP"/>
    </source>
</evidence>
<feature type="signal peptide" evidence="2">
    <location>
        <begin position="1"/>
        <end position="29"/>
    </location>
</feature>
<dbReference type="Gene3D" id="2.40.160.10">
    <property type="entry name" value="Porin"/>
    <property type="match status" value="1"/>
</dbReference>
<dbReference type="Proteomes" id="UP000314285">
    <property type="component" value="Unassembled WGS sequence"/>
</dbReference>
<sequence length="451" mass="49112">MSKVSSRKAFLPQGLAVAVAALMMNSAHAMTEQQELQQLRAEVKELKALIHQHLPQASNQGQNTVASSSALQATPQVVPLSQQSGNNASPPAPATPATGLTARTANGAEVKLYGFVRGDAAYQFEGGRGIFNRINTVTLDNAPDKEATEDRFDATATTTRVGVDFKTPIQGADIGGKVEVDFRGGSSNDTVRIRHAYLTYNDWLFGQTTSSFLSSETTPEMLDFNAPLGIGTYRTPMVRYSHTLDANTRYFLGLEKGNDDNRLPAATAKINHKFADGAGVVTGRALLQEVRARALNSTTNQPAPYFDETELGWGLAVGANFKPTDQLTLNADYSHVKGDDKFLLYTENRYTPEGDGIELNEFNAVSLGATYKFTPQWRSTLGYGAIFYDDAKATAANKEPNEKLQQGWLNVMFNPVKPITFGAEYVYGERETAAGVKGKDNRIGMMAKYDF</sequence>
<accession>A0A8H2K498</accession>
<dbReference type="InterPro" id="IPR045748">
    <property type="entry name" value="DcaP"/>
</dbReference>
<keyword evidence="2" id="KW-0732">Signal</keyword>
<evidence type="ECO:0000313" key="4">
    <source>
        <dbReference type="Proteomes" id="UP000314285"/>
    </source>
</evidence>
<dbReference type="InterPro" id="IPR023614">
    <property type="entry name" value="Porin_dom_sf"/>
</dbReference>
<dbReference type="EMBL" id="VFBM01000002">
    <property type="protein sequence ID" value="TNX93321.1"/>
    <property type="molecule type" value="Genomic_DNA"/>
</dbReference>
<feature type="region of interest" description="Disordered" evidence="1">
    <location>
        <begin position="79"/>
        <end position="99"/>
    </location>
</feature>
<organism evidence="3 4">
    <name type="scientific">Acinetobacter radioresistens</name>
    <dbReference type="NCBI Taxonomy" id="40216"/>
    <lineage>
        <taxon>Bacteria</taxon>
        <taxon>Pseudomonadati</taxon>
        <taxon>Pseudomonadota</taxon>
        <taxon>Gammaproteobacteria</taxon>
        <taxon>Moraxellales</taxon>
        <taxon>Moraxellaceae</taxon>
        <taxon>Acinetobacter</taxon>
    </lineage>
</organism>
<gene>
    <name evidence="3" type="ORF">FHY67_02355</name>
</gene>
<comment type="caution">
    <text evidence="3">The sequence shown here is derived from an EMBL/GenBank/DDBJ whole genome shotgun (WGS) entry which is preliminary data.</text>
</comment>
<evidence type="ECO:0000313" key="3">
    <source>
        <dbReference type="EMBL" id="TNX93321.1"/>
    </source>
</evidence>
<dbReference type="SUPFAM" id="SSF56935">
    <property type="entry name" value="Porins"/>
    <property type="match status" value="1"/>
</dbReference>
<dbReference type="RefSeq" id="WP_139880492.1">
    <property type="nucleotide sequence ID" value="NZ_VFBM01000002.1"/>
</dbReference>